<dbReference type="GO" id="GO:0003906">
    <property type="term" value="F:DNA-(apurinic or apyrimidinic site) endonuclease activity"/>
    <property type="evidence" value="ECO:0000318"/>
    <property type="project" value="GO_Central"/>
</dbReference>
<feature type="binding site" evidence="6">
    <location>
        <position position="427"/>
    </location>
    <ligand>
        <name>Mg(2+)</name>
        <dbReference type="ChEBI" id="CHEBI:18420"/>
        <label>1</label>
    </ligand>
</feature>
<dbReference type="Pfam" id="PF03372">
    <property type="entry name" value="Exo_endo_phos"/>
    <property type="match status" value="1"/>
</dbReference>
<evidence type="ECO:0000256" key="3">
    <source>
        <dbReference type="ARBA" id="ARBA00022801"/>
    </source>
</evidence>
<gene>
    <name evidence="11" type="ORF">KFL_002630030</name>
</gene>
<protein>
    <recommendedName>
        <fullName evidence="8">DNA-(apurinic or apyrimidinic site) endonuclease</fullName>
        <ecNumber evidence="8">3.1.-.-</ecNumber>
    </recommendedName>
</protein>
<feature type="binding site" evidence="6">
    <location>
        <position position="149"/>
    </location>
    <ligand>
        <name>Mg(2+)</name>
        <dbReference type="ChEBI" id="CHEBI:18420"/>
        <label>1</label>
    </ligand>
</feature>
<keyword evidence="3" id="KW-0378">Hydrolase</keyword>
<keyword evidence="6" id="KW-0464">Manganese</keyword>
<feature type="site" description="Interaction with DNA substrate" evidence="7">
    <location>
        <position position="427"/>
    </location>
</feature>
<dbReference type="Gene3D" id="3.60.10.10">
    <property type="entry name" value="Endonuclease/exonuclease/phosphatase"/>
    <property type="match status" value="1"/>
</dbReference>
<evidence type="ECO:0000256" key="7">
    <source>
        <dbReference type="PIRSR" id="PIRSR604808-3"/>
    </source>
</evidence>
<dbReference type="GO" id="GO:0005634">
    <property type="term" value="C:nucleus"/>
    <property type="evidence" value="ECO:0000318"/>
    <property type="project" value="GO_Central"/>
</dbReference>
<feature type="site" description="Transition state stabilizer" evidence="7">
    <location>
        <position position="308"/>
    </location>
</feature>
<dbReference type="SUPFAM" id="SSF56219">
    <property type="entry name" value="DNase I-like"/>
    <property type="match status" value="1"/>
</dbReference>
<keyword evidence="4 6" id="KW-0460">Magnesium</keyword>
<dbReference type="Proteomes" id="UP000054558">
    <property type="component" value="Unassembled WGS sequence"/>
</dbReference>
<name>A0A1Y1I964_KLENI</name>
<accession>A0A1Y1I964</accession>
<dbReference type="OMA" id="AFCQFVS"/>
<dbReference type="GO" id="GO:0008081">
    <property type="term" value="F:phosphoric diester hydrolase activity"/>
    <property type="evidence" value="ECO:0000318"/>
    <property type="project" value="GO_Central"/>
</dbReference>
<dbReference type="PROSITE" id="PS51435">
    <property type="entry name" value="AP_NUCLEASE_F1_4"/>
    <property type="match status" value="1"/>
</dbReference>
<feature type="site" description="Important for catalytic activity" evidence="7">
    <location>
        <position position="395"/>
    </location>
</feature>
<feature type="binding site" evidence="6">
    <location>
        <position position="306"/>
    </location>
    <ligand>
        <name>Mg(2+)</name>
        <dbReference type="ChEBI" id="CHEBI:18420"/>
        <label>1</label>
    </ligand>
</feature>
<feature type="compositionally biased region" description="Basic and acidic residues" evidence="9">
    <location>
        <begin position="12"/>
        <end position="28"/>
    </location>
</feature>
<evidence type="ECO:0000256" key="8">
    <source>
        <dbReference type="RuleBase" id="RU362131"/>
    </source>
</evidence>
<evidence type="ECO:0000256" key="4">
    <source>
        <dbReference type="ARBA" id="ARBA00022842"/>
    </source>
</evidence>
<evidence type="ECO:0000256" key="2">
    <source>
        <dbReference type="ARBA" id="ARBA00022723"/>
    </source>
</evidence>
<evidence type="ECO:0000313" key="12">
    <source>
        <dbReference type="Proteomes" id="UP000054558"/>
    </source>
</evidence>
<keyword evidence="12" id="KW-1185">Reference proteome</keyword>
<feature type="binding site" evidence="6">
    <location>
        <position position="120"/>
    </location>
    <ligand>
        <name>Mg(2+)</name>
        <dbReference type="ChEBI" id="CHEBI:18420"/>
        <label>1</label>
    </ligand>
</feature>
<proteinExistence type="inferred from homology"/>
<feature type="active site" description="Proton acceptor" evidence="5">
    <location>
        <position position="427"/>
    </location>
</feature>
<dbReference type="CDD" id="cd09087">
    <property type="entry name" value="Ape1-like_AP-endo"/>
    <property type="match status" value="1"/>
</dbReference>
<feature type="active site" evidence="5">
    <location>
        <position position="267"/>
    </location>
</feature>
<dbReference type="NCBIfam" id="TIGR00633">
    <property type="entry name" value="xth"/>
    <property type="match status" value="1"/>
</dbReference>
<evidence type="ECO:0000256" key="5">
    <source>
        <dbReference type="PIRSR" id="PIRSR604808-1"/>
    </source>
</evidence>
<dbReference type="EMBL" id="DF237212">
    <property type="protein sequence ID" value="GAQ85959.1"/>
    <property type="molecule type" value="Genomic_DNA"/>
</dbReference>
<keyword evidence="11" id="KW-0255">Endonuclease</keyword>
<dbReference type="GO" id="GO:0006284">
    <property type="term" value="P:base-excision repair"/>
    <property type="evidence" value="ECO:0000318"/>
    <property type="project" value="GO_Central"/>
</dbReference>
<sequence>MKRFFPVVSRDGPSKRQKDEEPVCKGETDLLGPSATGAVAEESEKTSDKVGIGGASNANDRPSTGGSLLDEKKDSKDEQNLASIFRRAKSFGAGTAEAPSTSGYERTGKSPTSFMSWNTNSFIIRMKANKQEVVRFVEQHDPDVIAIQEVRLPAAGEKKGPKNRGDMSDVTNSARDEKQFMTRALAAAPFSNYRVFWSLADGKYSGTALLVKKEMEIVGVAYCFDDILTRMVAGEGEPASGRKGPKHEEEGRLIMVEFPEFRLLNTYGMNNGWKEETFQRRRDWDRRLLELVQALVGGKPLIWCGDTNVSHTDLDVSHPEFFRWQKEKGYTPPRDVDVGQPGFTQAEKDRFSEILEKGRLVDSYRHLHPKKDYETGFTWSGHPVGKYRGKRMRIDYFLLSESLVDRLESSEIHGTGIEREGFMGSDHCPITLRLREKLVHNA</sequence>
<dbReference type="InterPro" id="IPR004808">
    <property type="entry name" value="AP_endonuc_1"/>
</dbReference>
<feature type="region of interest" description="Disordered" evidence="9">
    <location>
        <begin position="1"/>
        <end position="77"/>
    </location>
</feature>
<evidence type="ECO:0000256" key="6">
    <source>
        <dbReference type="PIRSR" id="PIRSR604808-2"/>
    </source>
</evidence>
<keyword evidence="8" id="KW-0227">DNA damage</keyword>
<keyword evidence="11" id="KW-0540">Nuclease</keyword>
<feature type="domain" description="Endonuclease/exonuclease/phosphatase" evidence="10">
    <location>
        <begin position="115"/>
        <end position="427"/>
    </location>
</feature>
<dbReference type="PANTHER" id="PTHR22748">
    <property type="entry name" value="AP ENDONUCLEASE"/>
    <property type="match status" value="1"/>
</dbReference>
<dbReference type="AlphaFoldDB" id="A0A1Y1I964"/>
<keyword evidence="11" id="KW-0269">Exonuclease</keyword>
<dbReference type="GO" id="GO:0046872">
    <property type="term" value="F:metal ion binding"/>
    <property type="evidence" value="ECO:0007669"/>
    <property type="project" value="UniProtKB-KW"/>
</dbReference>
<evidence type="ECO:0000256" key="1">
    <source>
        <dbReference type="ARBA" id="ARBA00007092"/>
    </source>
</evidence>
<dbReference type="EC" id="3.1.-.-" evidence="8"/>
<keyword evidence="2 6" id="KW-0479">Metal-binding</keyword>
<dbReference type="GO" id="GO:0008311">
    <property type="term" value="F:double-stranded DNA 3'-5' DNA exonuclease activity"/>
    <property type="evidence" value="ECO:0000318"/>
    <property type="project" value="GO_Central"/>
</dbReference>
<evidence type="ECO:0000256" key="9">
    <source>
        <dbReference type="SAM" id="MobiDB-lite"/>
    </source>
</evidence>
<organism evidence="11 12">
    <name type="scientific">Klebsormidium nitens</name>
    <name type="common">Green alga</name>
    <name type="synonym">Ulothrix nitens</name>
    <dbReference type="NCBI Taxonomy" id="105231"/>
    <lineage>
        <taxon>Eukaryota</taxon>
        <taxon>Viridiplantae</taxon>
        <taxon>Streptophyta</taxon>
        <taxon>Klebsormidiophyceae</taxon>
        <taxon>Klebsormidiales</taxon>
        <taxon>Klebsormidiaceae</taxon>
        <taxon>Klebsormidium</taxon>
    </lineage>
</organism>
<feature type="binding site" evidence="6">
    <location>
        <position position="426"/>
    </location>
    <ligand>
        <name>Mg(2+)</name>
        <dbReference type="ChEBI" id="CHEBI:18420"/>
        <label>1</label>
    </ligand>
</feature>
<feature type="active site" description="Proton donor/acceptor" evidence="5">
    <location>
        <position position="306"/>
    </location>
</feature>
<feature type="binding site" evidence="6">
    <location>
        <position position="308"/>
    </location>
    <ligand>
        <name>Mg(2+)</name>
        <dbReference type="ChEBI" id="CHEBI:18420"/>
        <label>1</label>
    </ligand>
</feature>
<keyword evidence="8" id="KW-0234">DNA repair</keyword>
<evidence type="ECO:0000259" key="10">
    <source>
        <dbReference type="Pfam" id="PF03372"/>
    </source>
</evidence>
<dbReference type="InterPro" id="IPR036691">
    <property type="entry name" value="Endo/exonu/phosph_ase_sf"/>
</dbReference>
<dbReference type="InterPro" id="IPR005135">
    <property type="entry name" value="Endo/exonuclease/phosphatase"/>
</dbReference>
<dbReference type="STRING" id="105231.A0A1Y1I964"/>
<dbReference type="OrthoDB" id="498125at2759"/>
<evidence type="ECO:0000313" key="11">
    <source>
        <dbReference type="EMBL" id="GAQ85959.1"/>
    </source>
</evidence>
<comment type="cofactor">
    <cofactor evidence="6 8">
        <name>Mg(2+)</name>
        <dbReference type="ChEBI" id="CHEBI:18420"/>
    </cofactor>
    <cofactor evidence="6 8">
        <name>Mn(2+)</name>
        <dbReference type="ChEBI" id="CHEBI:29035"/>
    </cofactor>
    <text evidence="6 8">Probably binds two magnesium or manganese ions per subunit.</text>
</comment>
<dbReference type="PANTHER" id="PTHR22748:SF10">
    <property type="entry name" value="DNA-(APURINIC OR APYRIMIDINIC SITE) ENDONUCLEASE"/>
    <property type="match status" value="1"/>
</dbReference>
<comment type="similarity">
    <text evidence="1 8">Belongs to the DNA repair enzymes AP/ExoA family.</text>
</comment>
<reference evidence="11 12" key="1">
    <citation type="journal article" date="2014" name="Nat. Commun.">
        <title>Klebsormidium flaccidum genome reveals primary factors for plant terrestrial adaptation.</title>
        <authorList>
            <person name="Hori K."/>
            <person name="Maruyama F."/>
            <person name="Fujisawa T."/>
            <person name="Togashi T."/>
            <person name="Yamamoto N."/>
            <person name="Seo M."/>
            <person name="Sato S."/>
            <person name="Yamada T."/>
            <person name="Mori H."/>
            <person name="Tajima N."/>
            <person name="Moriyama T."/>
            <person name="Ikeuchi M."/>
            <person name="Watanabe M."/>
            <person name="Wada H."/>
            <person name="Kobayashi K."/>
            <person name="Saito M."/>
            <person name="Masuda T."/>
            <person name="Sasaki-Sekimoto Y."/>
            <person name="Mashiguchi K."/>
            <person name="Awai K."/>
            <person name="Shimojima M."/>
            <person name="Masuda S."/>
            <person name="Iwai M."/>
            <person name="Nobusawa T."/>
            <person name="Narise T."/>
            <person name="Kondo S."/>
            <person name="Saito H."/>
            <person name="Sato R."/>
            <person name="Murakawa M."/>
            <person name="Ihara Y."/>
            <person name="Oshima-Yamada Y."/>
            <person name="Ohtaka K."/>
            <person name="Satoh M."/>
            <person name="Sonobe K."/>
            <person name="Ishii M."/>
            <person name="Ohtani R."/>
            <person name="Kanamori-Sato M."/>
            <person name="Honoki R."/>
            <person name="Miyazaki D."/>
            <person name="Mochizuki H."/>
            <person name="Umetsu J."/>
            <person name="Higashi K."/>
            <person name="Shibata D."/>
            <person name="Kamiya Y."/>
            <person name="Sato N."/>
            <person name="Nakamura Y."/>
            <person name="Tabata S."/>
            <person name="Ida S."/>
            <person name="Kurokawa K."/>
            <person name="Ohta H."/>
        </authorList>
    </citation>
    <scope>NUCLEOTIDE SEQUENCE [LARGE SCALE GENOMIC DNA]</scope>
    <source>
        <strain evidence="11 12">NIES-2285</strain>
    </source>
</reference>
<feature type="compositionally biased region" description="Polar residues" evidence="9">
    <location>
        <begin position="56"/>
        <end position="66"/>
    </location>
</feature>